<dbReference type="InterPro" id="IPR011527">
    <property type="entry name" value="ABC1_TM_dom"/>
</dbReference>
<keyword evidence="2 7" id="KW-0812">Transmembrane</keyword>
<dbReference type="InterPro" id="IPR039421">
    <property type="entry name" value="Type_1_exporter"/>
</dbReference>
<dbReference type="PROSITE" id="PS50929">
    <property type="entry name" value="ABC_TM1F"/>
    <property type="match status" value="1"/>
</dbReference>
<evidence type="ECO:0000256" key="6">
    <source>
        <dbReference type="ARBA" id="ARBA00023136"/>
    </source>
</evidence>
<dbReference type="RefSeq" id="WP_011421669.1">
    <property type="nucleotide sequence ID" value="NC_007760.1"/>
</dbReference>
<organism evidence="10 11">
    <name type="scientific">Anaeromyxobacter dehalogenans (strain 2CP-C)</name>
    <dbReference type="NCBI Taxonomy" id="290397"/>
    <lineage>
        <taxon>Bacteria</taxon>
        <taxon>Pseudomonadati</taxon>
        <taxon>Myxococcota</taxon>
        <taxon>Myxococcia</taxon>
        <taxon>Myxococcales</taxon>
        <taxon>Cystobacterineae</taxon>
        <taxon>Anaeromyxobacteraceae</taxon>
        <taxon>Anaeromyxobacter</taxon>
    </lineage>
</organism>
<dbReference type="GO" id="GO:0005524">
    <property type="term" value="F:ATP binding"/>
    <property type="evidence" value="ECO:0007669"/>
    <property type="project" value="UniProtKB-KW"/>
</dbReference>
<evidence type="ECO:0000256" key="5">
    <source>
        <dbReference type="ARBA" id="ARBA00022989"/>
    </source>
</evidence>
<dbReference type="EMBL" id="CP000251">
    <property type="protein sequence ID" value="ABC82387.1"/>
    <property type="molecule type" value="Genomic_DNA"/>
</dbReference>
<dbReference type="PANTHER" id="PTHR43394:SF1">
    <property type="entry name" value="ATP-BINDING CASSETTE SUB-FAMILY B MEMBER 10, MITOCHONDRIAL"/>
    <property type="match status" value="1"/>
</dbReference>
<dbReference type="GO" id="GO:0015421">
    <property type="term" value="F:ABC-type oligopeptide transporter activity"/>
    <property type="evidence" value="ECO:0007669"/>
    <property type="project" value="TreeGrafter"/>
</dbReference>
<proteinExistence type="predicted"/>
<evidence type="ECO:0000313" key="11">
    <source>
        <dbReference type="Proteomes" id="UP000001935"/>
    </source>
</evidence>
<evidence type="ECO:0000256" key="2">
    <source>
        <dbReference type="ARBA" id="ARBA00022692"/>
    </source>
</evidence>
<dbReference type="PANTHER" id="PTHR43394">
    <property type="entry name" value="ATP-DEPENDENT PERMEASE MDL1, MITOCHONDRIAL"/>
    <property type="match status" value="1"/>
</dbReference>
<dbReference type="Pfam" id="PF00005">
    <property type="entry name" value="ABC_tran"/>
    <property type="match status" value="1"/>
</dbReference>
<dbReference type="STRING" id="290397.Adeh_2617"/>
<comment type="subcellular location">
    <subcellularLocation>
        <location evidence="1">Cell membrane</location>
        <topology evidence="1">Multi-pass membrane protein</topology>
    </subcellularLocation>
</comment>
<evidence type="ECO:0000259" key="8">
    <source>
        <dbReference type="PROSITE" id="PS50893"/>
    </source>
</evidence>
<evidence type="ECO:0000256" key="7">
    <source>
        <dbReference type="SAM" id="Phobius"/>
    </source>
</evidence>
<feature type="transmembrane region" description="Helical" evidence="7">
    <location>
        <begin position="79"/>
        <end position="99"/>
    </location>
</feature>
<feature type="transmembrane region" description="Helical" evidence="7">
    <location>
        <begin position="261"/>
        <end position="285"/>
    </location>
</feature>
<keyword evidence="4" id="KW-0067">ATP-binding</keyword>
<dbReference type="InterPro" id="IPR003593">
    <property type="entry name" value="AAA+_ATPase"/>
</dbReference>
<dbReference type="Pfam" id="PF00664">
    <property type="entry name" value="ABC_membrane"/>
    <property type="match status" value="1"/>
</dbReference>
<dbReference type="AlphaFoldDB" id="Q2IL60"/>
<evidence type="ECO:0000313" key="10">
    <source>
        <dbReference type="EMBL" id="ABC82387.1"/>
    </source>
</evidence>
<reference evidence="10" key="1">
    <citation type="submission" date="2006-01" db="EMBL/GenBank/DDBJ databases">
        <title>Complete sequence of Anaeromyxobacter dehalogenans 2CP-C.</title>
        <authorList>
            <consortium name="US DOE Joint Genome Institute"/>
            <person name="Copeland A."/>
            <person name="Lucas S."/>
            <person name="Lapidus A."/>
            <person name="Barry K."/>
            <person name="Detter J.C."/>
            <person name="Glavina T."/>
            <person name="Hammon N."/>
            <person name="Israni S."/>
            <person name="Pitluck S."/>
            <person name="Brettin T."/>
            <person name="Bruce D."/>
            <person name="Han C."/>
            <person name="Tapia R."/>
            <person name="Gilna P."/>
            <person name="Kiss H."/>
            <person name="Schmutz J."/>
            <person name="Larimer F."/>
            <person name="Land M."/>
            <person name="Kyrpides N."/>
            <person name="Anderson I."/>
            <person name="Sanford R.A."/>
            <person name="Ritalahti K.M."/>
            <person name="Thomas H.S."/>
            <person name="Kirby J.R."/>
            <person name="Zhulin I.B."/>
            <person name="Loeffler F.E."/>
            <person name="Richardson P."/>
        </authorList>
    </citation>
    <scope>NUCLEOTIDE SEQUENCE</scope>
    <source>
        <strain evidence="10">2CP-C</strain>
    </source>
</reference>
<feature type="transmembrane region" description="Helical" evidence="7">
    <location>
        <begin position="18"/>
        <end position="38"/>
    </location>
</feature>
<gene>
    <name evidence="10" type="ordered locus">Adeh_2617</name>
</gene>
<dbReference type="eggNOG" id="COG1132">
    <property type="taxonomic scope" value="Bacteria"/>
</dbReference>
<dbReference type="Gene3D" id="1.20.1560.10">
    <property type="entry name" value="ABC transporter type 1, transmembrane domain"/>
    <property type="match status" value="1"/>
</dbReference>
<dbReference type="GO" id="GO:0016887">
    <property type="term" value="F:ATP hydrolysis activity"/>
    <property type="evidence" value="ECO:0007669"/>
    <property type="project" value="InterPro"/>
</dbReference>
<name>Q2IL60_ANADE</name>
<dbReference type="InterPro" id="IPR036640">
    <property type="entry name" value="ABC1_TM_sf"/>
</dbReference>
<dbReference type="Proteomes" id="UP000001935">
    <property type="component" value="Chromosome"/>
</dbReference>
<dbReference type="OrthoDB" id="5480201at2"/>
<evidence type="ECO:0000256" key="4">
    <source>
        <dbReference type="ARBA" id="ARBA00022840"/>
    </source>
</evidence>
<evidence type="ECO:0000256" key="3">
    <source>
        <dbReference type="ARBA" id="ARBA00022741"/>
    </source>
</evidence>
<feature type="domain" description="ABC transporter" evidence="8">
    <location>
        <begin position="359"/>
        <end position="597"/>
    </location>
</feature>
<dbReference type="KEGG" id="ade:Adeh_2617"/>
<dbReference type="PROSITE" id="PS50893">
    <property type="entry name" value="ABC_TRANSPORTER_2"/>
    <property type="match status" value="1"/>
</dbReference>
<dbReference type="SUPFAM" id="SSF52540">
    <property type="entry name" value="P-loop containing nucleoside triphosphate hydrolases"/>
    <property type="match status" value="1"/>
</dbReference>
<protein>
    <submittedName>
        <fullName evidence="10">ABC multidrug efflux pump, fused ATPase and inner membrane subunits</fullName>
    </submittedName>
</protein>
<dbReference type="InterPro" id="IPR003439">
    <property type="entry name" value="ABC_transporter-like_ATP-bd"/>
</dbReference>
<keyword evidence="6 7" id="KW-0472">Membrane</keyword>
<dbReference type="FunFam" id="3.40.50.300:FF:000218">
    <property type="entry name" value="Multidrug ABC transporter ATP-binding protein"/>
    <property type="match status" value="1"/>
</dbReference>
<dbReference type="SMART" id="SM00382">
    <property type="entry name" value="AAA"/>
    <property type="match status" value="1"/>
</dbReference>
<dbReference type="InterPro" id="IPR017871">
    <property type="entry name" value="ABC_transporter-like_CS"/>
</dbReference>
<evidence type="ECO:0000259" key="9">
    <source>
        <dbReference type="PROSITE" id="PS50929"/>
    </source>
</evidence>
<accession>Q2IL60</accession>
<dbReference type="GO" id="GO:0005886">
    <property type="term" value="C:plasma membrane"/>
    <property type="evidence" value="ECO:0007669"/>
    <property type="project" value="UniProtKB-SubCell"/>
</dbReference>
<keyword evidence="3" id="KW-0547">Nucleotide-binding</keyword>
<evidence type="ECO:0000256" key="1">
    <source>
        <dbReference type="ARBA" id="ARBA00004651"/>
    </source>
</evidence>
<sequence length="611" mass="65988">MRAYLRLFRFVLPYKGRLVAAIACMAVLSITTAIYVNLLGPALQFLFTGDTGAVATLGKFLPDSVDLAGLLAHADRGSILAALPLVIVAVSVVKGFAYFGQFYLIGMVGQRVIADIRKALFDHLLKLSPGFYTRRHSGDILQRFSADVLAVDVAVSNAVPSYVRDGLTVVVMLVNCFVLDWRMSLIAFGAVPATLFPVIRLAKRLKRVTGHAQKTGGELSEMVQEAVSGMRVVQAYGMERWESRRFAEANAKLVRILRRSYLVRAFSSPLMEIMGAAGLAAAIWWVGGRILAGELEAAKFFSFVAAVLLLYTPVKQLGRMGQIAMQGAAAGDRIFEILDTPSAVPDAGRAVLAPFREAIRYEDVSFSYGDRLVLTGFSLEVRRGEVVALVGASGGGKTTVANLLPRFWDPTGGRITVDGVDLREVTLASLRAQLALVTQETVLFNDSIRANIAYGRPEVSQADVEHAARMAQAHEFIRALPQGYDTVVGEKGVLLSGGQRQRIAIARAFLKDAPILILDEATSALDAESEREVQRALDSLMAIEGASRRTTLVIAHRLSTIRNADRIVVISGGRVVEAGDHATLVARGGEYARLHRIAEGAERQGARAGAV</sequence>
<dbReference type="Gene3D" id="3.40.50.300">
    <property type="entry name" value="P-loop containing nucleotide triphosphate hydrolases"/>
    <property type="match status" value="1"/>
</dbReference>
<keyword evidence="5 7" id="KW-1133">Transmembrane helix</keyword>
<dbReference type="CDD" id="cd18552">
    <property type="entry name" value="ABC_6TM_MsbA_like"/>
    <property type="match status" value="1"/>
</dbReference>
<dbReference type="HOGENOM" id="CLU_000604_84_3_7"/>
<dbReference type="SUPFAM" id="SSF90123">
    <property type="entry name" value="ABC transporter transmembrane region"/>
    <property type="match status" value="1"/>
</dbReference>
<dbReference type="InterPro" id="IPR027417">
    <property type="entry name" value="P-loop_NTPase"/>
</dbReference>
<dbReference type="PROSITE" id="PS00211">
    <property type="entry name" value="ABC_TRANSPORTER_1"/>
    <property type="match status" value="1"/>
</dbReference>
<feature type="domain" description="ABC transmembrane type-1" evidence="9">
    <location>
        <begin position="19"/>
        <end position="326"/>
    </location>
</feature>